<feature type="domain" description="Trimeric autotransporter adhesin YadA-like head" evidence="13">
    <location>
        <begin position="1607"/>
        <end position="1632"/>
    </location>
</feature>
<feature type="compositionally biased region" description="Gly residues" evidence="11">
    <location>
        <begin position="1527"/>
        <end position="1540"/>
    </location>
</feature>
<dbReference type="Gene3D" id="2.150.10.10">
    <property type="entry name" value="Serralysin-like metalloprotease, C-terminal"/>
    <property type="match status" value="5"/>
</dbReference>
<dbReference type="Gene3D" id="3.30.1300.30">
    <property type="entry name" value="GSPII I/J protein-like"/>
    <property type="match status" value="1"/>
</dbReference>
<protein>
    <submittedName>
        <fullName evidence="16">Putative hemagglutinin-related autotransporter protein</fullName>
    </submittedName>
</protein>
<evidence type="ECO:0000259" key="14">
    <source>
        <dbReference type="Pfam" id="PF05662"/>
    </source>
</evidence>
<evidence type="ECO:0000259" key="12">
    <source>
        <dbReference type="Pfam" id="PF03895"/>
    </source>
</evidence>
<feature type="domain" description="Trimeric autotransporter adhesin YadA-like stalk" evidence="14">
    <location>
        <begin position="1639"/>
        <end position="1679"/>
    </location>
</feature>
<evidence type="ECO:0000256" key="5">
    <source>
        <dbReference type="ARBA" id="ARBA00022452"/>
    </source>
</evidence>
<keyword evidence="9" id="KW-0472">Membrane</keyword>
<evidence type="ECO:0000259" key="15">
    <source>
        <dbReference type="Pfam" id="PF13018"/>
    </source>
</evidence>
<keyword evidence="4" id="KW-0813">Transport</keyword>
<evidence type="ECO:0000256" key="7">
    <source>
        <dbReference type="ARBA" id="ARBA00022729"/>
    </source>
</evidence>
<feature type="domain" description="Trimeric autotransporter adhesin YadA-like stalk" evidence="14">
    <location>
        <begin position="403"/>
        <end position="442"/>
    </location>
</feature>
<evidence type="ECO:0000256" key="11">
    <source>
        <dbReference type="SAM" id="MobiDB-lite"/>
    </source>
</evidence>
<dbReference type="Proteomes" id="UP000494110">
    <property type="component" value="Unassembled WGS sequence"/>
</dbReference>
<feature type="domain" description="Trimeric autotransporter adhesin YadA-like stalk" evidence="14">
    <location>
        <begin position="1028"/>
        <end position="1071"/>
    </location>
</feature>
<feature type="domain" description="Trimeric autotransporter adhesin YadA-like head" evidence="13">
    <location>
        <begin position="300"/>
        <end position="323"/>
    </location>
</feature>
<dbReference type="Pfam" id="PF05662">
    <property type="entry name" value="YadA_stalk"/>
    <property type="match status" value="12"/>
</dbReference>
<reference evidence="16 17" key="1">
    <citation type="submission" date="2019-09" db="EMBL/GenBank/DDBJ databases">
        <authorList>
            <person name="Depoorter E."/>
        </authorList>
    </citation>
    <scope>NUCLEOTIDE SEQUENCE [LARGE SCALE GENOMIC DNA]</scope>
    <source>
        <strain evidence="16">R-39750</strain>
    </source>
</reference>
<dbReference type="SUPFAM" id="SSF101967">
    <property type="entry name" value="Adhesin YadA, collagen-binding domain"/>
    <property type="match status" value="3"/>
</dbReference>
<feature type="domain" description="Trimeric autotransporter adhesin YadA-like stalk" evidence="14">
    <location>
        <begin position="772"/>
        <end position="814"/>
    </location>
</feature>
<feature type="compositionally biased region" description="Polar residues" evidence="11">
    <location>
        <begin position="1567"/>
        <end position="1610"/>
    </location>
</feature>
<feature type="domain" description="Trimeric autotransporter adhesin YadA-like head" evidence="13">
    <location>
        <begin position="176"/>
        <end position="202"/>
    </location>
</feature>
<dbReference type="GO" id="GO:0009986">
    <property type="term" value="C:cell surface"/>
    <property type="evidence" value="ECO:0007669"/>
    <property type="project" value="UniProtKB-SubCell"/>
</dbReference>
<feature type="region of interest" description="Disordered" evidence="11">
    <location>
        <begin position="1512"/>
        <end position="1610"/>
    </location>
</feature>
<feature type="domain" description="ESPR" evidence="15">
    <location>
        <begin position="1"/>
        <end position="46"/>
    </location>
</feature>
<dbReference type="InterPro" id="IPR024973">
    <property type="entry name" value="ESPR"/>
</dbReference>
<name>A0A6P2UP41_BURL3</name>
<evidence type="ECO:0000256" key="1">
    <source>
        <dbReference type="ARBA" id="ARBA00004241"/>
    </source>
</evidence>
<dbReference type="Pfam" id="PF05658">
    <property type="entry name" value="YadA_head"/>
    <property type="match status" value="6"/>
</dbReference>
<dbReference type="GO" id="GO:0015031">
    <property type="term" value="P:protein transport"/>
    <property type="evidence" value="ECO:0007669"/>
    <property type="project" value="UniProtKB-KW"/>
</dbReference>
<feature type="domain" description="Trimeric autotransporter adhesin YadA-like stalk" evidence="14">
    <location>
        <begin position="900"/>
        <end position="942"/>
    </location>
</feature>
<dbReference type="GO" id="GO:0009279">
    <property type="term" value="C:cell outer membrane"/>
    <property type="evidence" value="ECO:0007669"/>
    <property type="project" value="UniProtKB-SubCell"/>
</dbReference>
<evidence type="ECO:0000256" key="8">
    <source>
        <dbReference type="ARBA" id="ARBA00022927"/>
    </source>
</evidence>
<dbReference type="InterPro" id="IPR005594">
    <property type="entry name" value="YadA_C"/>
</dbReference>
<feature type="domain" description="Trimeric autotransporter adhesin YadA-like stalk" evidence="14">
    <location>
        <begin position="1284"/>
        <end position="1325"/>
    </location>
</feature>
<evidence type="ECO:0000259" key="13">
    <source>
        <dbReference type="Pfam" id="PF05658"/>
    </source>
</evidence>
<gene>
    <name evidence="16" type="ORF">BLA39750_00610</name>
</gene>
<dbReference type="InterPro" id="IPR045584">
    <property type="entry name" value="Pilin-like"/>
</dbReference>
<dbReference type="Pfam" id="PF03895">
    <property type="entry name" value="YadA_anchor"/>
    <property type="match status" value="1"/>
</dbReference>
<dbReference type="InterPro" id="IPR008640">
    <property type="entry name" value="Adhesin_Head_dom"/>
</dbReference>
<feature type="domain" description="Trimeric autotransporter adhesin YadA-like stalk" evidence="14">
    <location>
        <begin position="1156"/>
        <end position="1198"/>
    </location>
</feature>
<feature type="domain" description="Trimeric autotransporter adhesin YadA-like C-terminal membrane anchor" evidence="12">
    <location>
        <begin position="1697"/>
        <end position="1756"/>
    </location>
</feature>
<evidence type="ECO:0000256" key="4">
    <source>
        <dbReference type="ARBA" id="ARBA00022448"/>
    </source>
</evidence>
<keyword evidence="10" id="KW-0998">Cell outer membrane</keyword>
<dbReference type="InterPro" id="IPR008635">
    <property type="entry name" value="Coiled_stalk_dom"/>
</dbReference>
<feature type="domain" description="Trimeric autotransporter adhesin YadA-like stalk" evidence="14">
    <location>
        <begin position="1414"/>
        <end position="1434"/>
    </location>
</feature>
<organism evidence="16 17">
    <name type="scientific">Burkholderia lata (strain ATCC 17760 / DSM 23089 / LMG 22485 / NCIMB 9086 / R18194 / 383)</name>
    <dbReference type="NCBI Taxonomy" id="482957"/>
    <lineage>
        <taxon>Bacteria</taxon>
        <taxon>Pseudomonadati</taxon>
        <taxon>Pseudomonadota</taxon>
        <taxon>Betaproteobacteria</taxon>
        <taxon>Burkholderiales</taxon>
        <taxon>Burkholderiaceae</taxon>
        <taxon>Burkholderia</taxon>
        <taxon>Burkholderia cepacia complex</taxon>
    </lineage>
</organism>
<keyword evidence="8" id="KW-0653">Protein transport</keyword>
<evidence type="ECO:0000256" key="2">
    <source>
        <dbReference type="ARBA" id="ARBA00004442"/>
    </source>
</evidence>
<feature type="domain" description="Trimeric autotransporter adhesin YadA-like stalk" evidence="14">
    <location>
        <begin position="1471"/>
        <end position="1499"/>
    </location>
</feature>
<dbReference type="EMBL" id="CABVQN010000002">
    <property type="protein sequence ID" value="VWC72015.1"/>
    <property type="molecule type" value="Genomic_DNA"/>
</dbReference>
<evidence type="ECO:0000313" key="16">
    <source>
        <dbReference type="EMBL" id="VWC72015.1"/>
    </source>
</evidence>
<feature type="domain" description="Trimeric autotransporter adhesin YadA-like head" evidence="13">
    <location>
        <begin position="327"/>
        <end position="353"/>
    </location>
</feature>
<evidence type="ECO:0000256" key="6">
    <source>
        <dbReference type="ARBA" id="ARBA00022692"/>
    </source>
</evidence>
<accession>A0A6P2UP41</accession>
<feature type="domain" description="Trimeric autotransporter adhesin YadA-like stalk" evidence="14">
    <location>
        <begin position="516"/>
        <end position="559"/>
    </location>
</feature>
<comment type="similarity">
    <text evidence="3">Belongs to the autotransporter-2 (AT-2) (TC 1.B.40) family.</text>
</comment>
<keyword evidence="7" id="KW-0732">Signal</keyword>
<evidence type="ECO:0000256" key="10">
    <source>
        <dbReference type="ARBA" id="ARBA00023237"/>
    </source>
</evidence>
<feature type="domain" description="Trimeric autotransporter adhesin YadA-like head" evidence="13">
    <location>
        <begin position="1538"/>
        <end position="1563"/>
    </location>
</feature>
<proteinExistence type="inferred from homology"/>
<feature type="domain" description="Trimeric autotransporter adhesin YadA-like stalk" evidence="14">
    <location>
        <begin position="644"/>
        <end position="686"/>
    </location>
</feature>
<keyword evidence="5" id="KW-1134">Transmembrane beta strand</keyword>
<keyword evidence="6" id="KW-0812">Transmembrane</keyword>
<evidence type="ECO:0000313" key="17">
    <source>
        <dbReference type="Proteomes" id="UP000494110"/>
    </source>
</evidence>
<dbReference type="SUPFAM" id="SSF54523">
    <property type="entry name" value="Pili subunits"/>
    <property type="match status" value="1"/>
</dbReference>
<dbReference type="InterPro" id="IPR011049">
    <property type="entry name" value="Serralysin-like_metalloprot_C"/>
</dbReference>
<dbReference type="Pfam" id="PF13018">
    <property type="entry name" value="ESPR"/>
    <property type="match status" value="1"/>
</dbReference>
<feature type="domain" description="Trimeric autotransporter adhesin YadA-like stalk" evidence="14">
    <location>
        <begin position="227"/>
        <end position="249"/>
    </location>
</feature>
<evidence type="ECO:0000256" key="9">
    <source>
        <dbReference type="ARBA" id="ARBA00023136"/>
    </source>
</evidence>
<feature type="domain" description="Trimeric autotransporter adhesin YadA-like head" evidence="13">
    <location>
        <begin position="1579"/>
        <end position="1605"/>
    </location>
</feature>
<evidence type="ECO:0000256" key="3">
    <source>
        <dbReference type="ARBA" id="ARBA00005848"/>
    </source>
</evidence>
<dbReference type="Gene3D" id="1.20.5.170">
    <property type="match status" value="7"/>
</dbReference>
<comment type="subcellular location">
    <subcellularLocation>
        <location evidence="2">Cell outer membrane</location>
    </subcellularLocation>
    <subcellularLocation>
        <location evidence="1">Cell surface</location>
    </subcellularLocation>
</comment>
<dbReference type="CDD" id="cd12820">
    <property type="entry name" value="LbR_YadA-like"/>
    <property type="match status" value="2"/>
</dbReference>
<sequence>MNKTYRNIWNATTRTWTAVAETAKSHSKGSSRAARQAVIALALGSAAIGSTAASEMCTAADGSSGTLDETGVCQTLNQSEIGATGSIGTMAGGWSSGNGISIVTGAGQTANAATLSDIAIGNASSALGGTSSALGNGATANVSAGTAIGANSTSTASYGLAIGAATRAGRGAVVDGTGSVAIGTISHVTSDASNAVALGMGSVAHEAYTVSVGAGIPNIDGATFTRRIVNVSSGTSDTDAVNFGQVKSLLSPKIDDTLIKVTGTQAAYAVGGTTAAVGIGSGASAIGNTSTAIGPGATSQGQSSVALGSSSNANGTGTMALGRLSSATGNAAIAIGGQSTVTAASAIALGNSATVSTSADHSVAIGSQSSVGANVTNAVAIGSGSIATLNNTISVGSAGNERQITNVAAGMADTDAVNVRQMHDRFATTDAAINATKADLSTTTAQVAGLDTDMKAAQRDIDSHTDNIATINGKLAGLSDGTLGLVQQSAAGADLTVGANTDGAAVNFAGTTGNRKLTGIAAGDVSAASNEAVNGSQLHGVADSVASAIGGGSTVNADGSISAPSFTVGDGSGGTKVVNSVGDVVTNLDGRTTNNEGDIKKLADEIGSGSVGLVRQASAGDDLTVGANTDGAAVNFAGTAGTRKLTGITAGDVSAASTDAVNGSQLHGVADSVASAIGGGSTVNTDGSISAPSFTVGDGSGGTKIVNSVGDVVTNLDGRVTNNEGKITDLAEQIGSGTVGLVQQSAAGADLTVGANTDGAAVNFSGTAGNRKLTGIAAGDVSAASIDAVNGSQLHGVADSVASAIGGGSTVNPDGSISAPTFTVGDGSGGTKVVNSVGDVVTNLDGRTTTNEGDIKKLADEIGSGTVGLVQQANSGDDITVGANTDGTAVNFAGTAGDRKLTGIAAGDVSAASIDAVNGSQLHGVADSVASAIGGGSTVNPDGSISAPTFTVGDGSGGTKIVNSVGDVVTNLDGRVTTNEGGIKDLAEQIGSGTVGLVQQANPGDDITVGANTGGTSVNFSSKTGTRKLTGITAGDISAGSTDAVNGSQLHGVADSVASAIGGGSTVNADGSISAPTFTVGDGSGGTKVVNSVGDVVTNIDGRVTNNEGKITDLAEQIGSGTVGLVQQANPGDDITVGANTSGNAVNFSGKTGTRKLTGITAGDVSAASTDAVNGSQLHGVADSVASAIGGGSTVNPDGSISAPSFTVGDGSGGTKVVNSVGDVVTNLDGRTTNNEGDIKKLAEEIGSGTVGLVQQANPGDDITVGANTSGNAVNFSGKTGTRKLTGITAGDVSAASTDAVNGSQLHGVSASVASAIGGGAAVNPDGSISAPRFTVGDGSGGTKIVNSVGDVVTNLDGRVTDNEGGIKKLADQLGSGTVGLVRQDATSGMITVGAGGAGSVVNFAGSGGARVLSGVANGVQDDDVVTVSQLRATGLIDYTGKEVGAVTYDSGLSFDSVTFAGTDGTVLRQVAAGMISATSMEAVNGSQLYAMQEQFAKQYGELSGKVDDLTGRVGELETNPGPSDPGTGGPGAGGPGTGEGSTVVGEGANASGKNSSAIGNGAVASGDNSSAIGQGSVASGKDSTAVGQGSVASGEGSTAIGQGSTATGSNSVAIGQGSVATEAGTVSFGDGTVEGNRRLVNIADGINASDAATRGQLDRAMESVDQRFNDTNRAINDVAKNAYAGIAAAMAMPNMTPSAPGKTVVAVGAANFKSGSAVAAGATYRSRNGNWLVNGATSVTSVGDVGVRAQVGYEF</sequence>